<dbReference type="SUPFAM" id="SSF53756">
    <property type="entry name" value="UDP-Glycosyltransferase/glycogen phosphorylase"/>
    <property type="match status" value="1"/>
</dbReference>
<dbReference type="Proteomes" id="UP000306196">
    <property type="component" value="Unassembled WGS sequence"/>
</dbReference>
<evidence type="ECO:0000313" key="1">
    <source>
        <dbReference type="EMBL" id="TLD68434.1"/>
    </source>
</evidence>
<accession>A0A5R8K7V1</accession>
<name>A0A5R8K7V1_9BACT</name>
<organism evidence="1 2">
    <name type="scientific">Phragmitibacter flavus</name>
    <dbReference type="NCBI Taxonomy" id="2576071"/>
    <lineage>
        <taxon>Bacteria</taxon>
        <taxon>Pseudomonadati</taxon>
        <taxon>Verrucomicrobiota</taxon>
        <taxon>Verrucomicrobiia</taxon>
        <taxon>Verrucomicrobiales</taxon>
        <taxon>Verrucomicrobiaceae</taxon>
        <taxon>Phragmitibacter</taxon>
    </lineage>
</organism>
<dbReference type="EMBL" id="VAUV01000025">
    <property type="protein sequence ID" value="TLD68434.1"/>
    <property type="molecule type" value="Genomic_DNA"/>
</dbReference>
<comment type="caution">
    <text evidence="1">The sequence shown here is derived from an EMBL/GenBank/DDBJ whole genome shotgun (WGS) entry which is preliminary data.</text>
</comment>
<dbReference type="Gene3D" id="3.40.50.2000">
    <property type="entry name" value="Glycogen Phosphorylase B"/>
    <property type="match status" value="1"/>
</dbReference>
<keyword evidence="1" id="KW-0808">Transferase</keyword>
<dbReference type="RefSeq" id="WP_138088625.1">
    <property type="nucleotide sequence ID" value="NZ_VAUV01000025.1"/>
</dbReference>
<keyword evidence="2" id="KW-1185">Reference proteome</keyword>
<dbReference type="AlphaFoldDB" id="A0A5R8K7V1"/>
<sequence length="372" mass="41620">MANDSVTTRERWRAEIKKRVGGFLDIKSLRSLFVMVPGVSGDVCLTTPLLRHVKEQNPDCHVTFVTNEVTFGVAKLCPYIDEIALLPSAKVHNFSRNWLVEHFAGRADAVIYPNCVRQDVDLLETYNAVEVIWLIAGIEGGVPEEGVRFWLDVPGPRRSIEEVLRTCTGHGLTYPLVKKRLTTLANGVMMVARRAMFDRTHLPIAIKHVRHELSKWAKPAPAKRLKPMEGSRYVLLGTGAKSLRAPTPELINEMVRMLSEAGFTVLHNVLDPFEAAPDTIPLLCSHEEFLRLRLAGVPFVGWRSGLCDIAAAAPAPMCVLYPAVDNYARPPMELFGFKSMKVQCNCQEFICEGISDLRDPAMLQFLEEIKES</sequence>
<reference evidence="1 2" key="1">
    <citation type="submission" date="2019-05" db="EMBL/GenBank/DDBJ databases">
        <title>Verrucobacter flavum gen. nov., sp. nov. a new member of the family Verrucomicrobiaceae.</title>
        <authorList>
            <person name="Szuroczki S."/>
            <person name="Abbaszade G."/>
            <person name="Szabo A."/>
            <person name="Felfoldi T."/>
            <person name="Schumann P."/>
            <person name="Boka K."/>
            <person name="Keki Z."/>
            <person name="Toumi M."/>
            <person name="Toth E."/>
        </authorList>
    </citation>
    <scope>NUCLEOTIDE SEQUENCE [LARGE SCALE GENOMIC DNA]</scope>
    <source>
        <strain evidence="1 2">MG-N-17</strain>
    </source>
</reference>
<proteinExistence type="predicted"/>
<dbReference type="GO" id="GO:0016740">
    <property type="term" value="F:transferase activity"/>
    <property type="evidence" value="ECO:0007669"/>
    <property type="project" value="UniProtKB-KW"/>
</dbReference>
<evidence type="ECO:0000313" key="2">
    <source>
        <dbReference type="Proteomes" id="UP000306196"/>
    </source>
</evidence>
<protein>
    <submittedName>
        <fullName evidence="1">Glycosyltransferase family 9 protein</fullName>
    </submittedName>
</protein>
<gene>
    <name evidence="1" type="ORF">FEM03_22790</name>
</gene>